<dbReference type="GO" id="GO:0016877">
    <property type="term" value="F:ligase activity, forming carbon-sulfur bonds"/>
    <property type="evidence" value="ECO:0007669"/>
    <property type="project" value="UniProtKB-ARBA"/>
</dbReference>
<dbReference type="Pfam" id="PF00501">
    <property type="entry name" value="AMP-binding"/>
    <property type="match status" value="1"/>
</dbReference>
<feature type="domain" description="AMP-binding enzyme C-terminal" evidence="2">
    <location>
        <begin position="323"/>
        <end position="398"/>
    </location>
</feature>
<dbReference type="PANTHER" id="PTHR43767:SF11">
    <property type="entry name" value="MEDIUM-CHAIN-FATTY-ACID--COA LIGASE"/>
    <property type="match status" value="1"/>
</dbReference>
<dbReference type="InterPro" id="IPR020845">
    <property type="entry name" value="AMP-binding_CS"/>
</dbReference>
<comment type="caution">
    <text evidence="3">The sequence shown here is derived from an EMBL/GenBank/DDBJ whole genome shotgun (WGS) entry which is preliminary data.</text>
</comment>
<dbReference type="EC" id="6.2.1.-" evidence="3"/>
<evidence type="ECO:0000259" key="1">
    <source>
        <dbReference type="Pfam" id="PF00501"/>
    </source>
</evidence>
<evidence type="ECO:0000313" key="4">
    <source>
        <dbReference type="Proteomes" id="UP000012062"/>
    </source>
</evidence>
<dbReference type="InterPro" id="IPR050237">
    <property type="entry name" value="ATP-dep_AMP-bd_enzyme"/>
</dbReference>
<dbReference type="PANTHER" id="PTHR43767">
    <property type="entry name" value="LONG-CHAIN-FATTY-ACID--COA LIGASE"/>
    <property type="match status" value="1"/>
</dbReference>
<dbReference type="InterPro" id="IPR000873">
    <property type="entry name" value="AMP-dep_synth/lig_dom"/>
</dbReference>
<dbReference type="AlphaFoldDB" id="M5EPX9"/>
<evidence type="ECO:0000313" key="3">
    <source>
        <dbReference type="EMBL" id="CCV06367.1"/>
    </source>
</evidence>
<dbReference type="InterPro" id="IPR042099">
    <property type="entry name" value="ANL_N_sf"/>
</dbReference>
<protein>
    <submittedName>
        <fullName evidence="3">Medium-chain-fatty-acid--CoA ligase</fullName>
        <ecNumber evidence="3">6.2.1.-</ecNumber>
    </submittedName>
</protein>
<dbReference type="SUPFAM" id="SSF56801">
    <property type="entry name" value="Acetyl-CoA synthetase-like"/>
    <property type="match status" value="1"/>
</dbReference>
<dbReference type="InterPro" id="IPR025110">
    <property type="entry name" value="AMP-bd_C"/>
</dbReference>
<accession>M5EPX9</accession>
<dbReference type="Gene3D" id="3.40.50.12780">
    <property type="entry name" value="N-terminal domain of ligase-like"/>
    <property type="match status" value="1"/>
</dbReference>
<keyword evidence="4" id="KW-1185">Reference proteome</keyword>
<reference evidence="3 4" key="1">
    <citation type="submission" date="2013-02" db="EMBL/GenBank/DDBJ databases">
        <authorList>
            <person name="Genoscope - CEA"/>
        </authorList>
    </citation>
    <scope>NUCLEOTIDE SEQUENCE [LARGE SCALE GENOMIC DNA]</scope>
    <source>
        <strain evidence="3 4">STM 2683</strain>
    </source>
</reference>
<dbReference type="EMBL" id="CAUM01000096">
    <property type="protein sequence ID" value="CCV06367.1"/>
    <property type="molecule type" value="Genomic_DNA"/>
</dbReference>
<dbReference type="Pfam" id="PF13193">
    <property type="entry name" value="AMP-binding_C"/>
    <property type="match status" value="1"/>
</dbReference>
<name>M5EPX9_9HYPH</name>
<dbReference type="eggNOG" id="COG0318">
    <property type="taxonomic scope" value="Bacteria"/>
</dbReference>
<organism evidence="3 4">
    <name type="scientific">Mesorhizobium metallidurans STM 2683</name>
    <dbReference type="NCBI Taxonomy" id="1297569"/>
    <lineage>
        <taxon>Bacteria</taxon>
        <taxon>Pseudomonadati</taxon>
        <taxon>Pseudomonadota</taxon>
        <taxon>Alphaproteobacteria</taxon>
        <taxon>Hyphomicrobiales</taxon>
        <taxon>Phyllobacteriaceae</taxon>
        <taxon>Mesorhizobium</taxon>
    </lineage>
</organism>
<gene>
    <name evidence="3" type="ORF">MESS2_300085</name>
</gene>
<sequence length="426" mass="45621">MKALPLLATPRLVVLVGDPKAEFLNDLGIETIAYEDLLCEGLPDLDRPDVDERNAAILCHTGGTTGLPKGIAYSHRSLWLQATSLCTNNSLGIGASDSVFPVVPMFHVNAWGLPFAAAIAGAKLILPGAALRPETVADLVASEQPTILAGVPTIWTDLLAFLGDRAADALRSVRLLATGGTFVTPTLIETFNGLGINVVQAWGMTETSSMSTISNVPPWAETSAEKFDYATGQGRVVAGLEVRVVDADGAPLPADGLQVGEIQIRGPWVTSSYFLHDDPDKFQDGWLKTGDLGKLDCDGFVFLSDRLKDAIKSGGEWIPSPALESAIQAKGGFREVAVIAVPDDRWQERPLAVVVLAAPNEKVDLQAIAGQLDSQIPRWWIPINWIVVESIPRTGMGKFDKKKMREMFSAGTLGDVQIILPGQPGR</sequence>
<dbReference type="PROSITE" id="PS00455">
    <property type="entry name" value="AMP_BINDING"/>
    <property type="match status" value="1"/>
</dbReference>
<feature type="domain" description="AMP-dependent synthetase/ligase" evidence="1">
    <location>
        <begin position="38"/>
        <end position="274"/>
    </location>
</feature>
<evidence type="ECO:0000259" key="2">
    <source>
        <dbReference type="Pfam" id="PF13193"/>
    </source>
</evidence>
<dbReference type="STRING" id="1297569.MESS2_300085"/>
<dbReference type="Gene3D" id="3.30.300.30">
    <property type="match status" value="1"/>
</dbReference>
<proteinExistence type="predicted"/>
<dbReference type="InterPro" id="IPR045851">
    <property type="entry name" value="AMP-bd_C_sf"/>
</dbReference>
<dbReference type="Proteomes" id="UP000012062">
    <property type="component" value="Unassembled WGS sequence"/>
</dbReference>
<keyword evidence="3" id="KW-0436">Ligase</keyword>